<evidence type="ECO:0000259" key="14">
    <source>
        <dbReference type="PROSITE" id="PS50237"/>
    </source>
</evidence>
<evidence type="ECO:0000256" key="5">
    <source>
        <dbReference type="ARBA" id="ARBA00012485"/>
    </source>
</evidence>
<evidence type="ECO:0000256" key="12">
    <source>
        <dbReference type="PROSITE-ProRule" id="PRU00104"/>
    </source>
</evidence>
<keyword evidence="16" id="KW-1185">Reference proteome</keyword>
<keyword evidence="10" id="KW-0040">ANK repeat</keyword>
<evidence type="ECO:0000256" key="2">
    <source>
        <dbReference type="ARBA" id="ARBA00004308"/>
    </source>
</evidence>
<evidence type="ECO:0000256" key="11">
    <source>
        <dbReference type="ARBA" id="ARBA00023136"/>
    </source>
</evidence>
<dbReference type="PROSITE" id="PS50237">
    <property type="entry name" value="HECT"/>
    <property type="match status" value="1"/>
</dbReference>
<name>A0ABY7F3Q5_MYAAR</name>
<reference evidence="15" key="1">
    <citation type="submission" date="2022-11" db="EMBL/GenBank/DDBJ databases">
        <title>Centuries of genome instability and evolution in soft-shell clam transmissible cancer (bioRxiv).</title>
        <authorList>
            <person name="Hart S.F.M."/>
            <person name="Yonemitsu M.A."/>
            <person name="Giersch R.M."/>
            <person name="Beal B.F."/>
            <person name="Arriagada G."/>
            <person name="Davis B.W."/>
            <person name="Ostrander E.A."/>
            <person name="Goff S.P."/>
            <person name="Metzger M.J."/>
        </authorList>
    </citation>
    <scope>NUCLEOTIDE SEQUENCE</scope>
    <source>
        <strain evidence="15">MELC-2E11</strain>
        <tissue evidence="15">Siphon/mantle</tissue>
    </source>
</reference>
<feature type="region of interest" description="Disordered" evidence="13">
    <location>
        <begin position="1"/>
        <end position="27"/>
    </location>
</feature>
<evidence type="ECO:0000256" key="9">
    <source>
        <dbReference type="ARBA" id="ARBA00022786"/>
    </source>
</evidence>
<evidence type="ECO:0000313" key="15">
    <source>
        <dbReference type="EMBL" id="WAR16807.1"/>
    </source>
</evidence>
<dbReference type="PANTHER" id="PTHR11254">
    <property type="entry name" value="HECT DOMAIN UBIQUITIN-PROTEIN LIGASE"/>
    <property type="match status" value="1"/>
</dbReference>
<feature type="domain" description="HECT" evidence="14">
    <location>
        <begin position="214"/>
        <end position="256"/>
    </location>
</feature>
<dbReference type="InterPro" id="IPR035983">
    <property type="entry name" value="Hect_E3_ubiquitin_ligase"/>
</dbReference>
<evidence type="ECO:0000256" key="3">
    <source>
        <dbReference type="ARBA" id="ARBA00004496"/>
    </source>
</evidence>
<evidence type="ECO:0000256" key="13">
    <source>
        <dbReference type="SAM" id="MobiDB-lite"/>
    </source>
</evidence>
<dbReference type="Proteomes" id="UP001164746">
    <property type="component" value="Chromosome 10"/>
</dbReference>
<keyword evidence="9 12" id="KW-0833">Ubl conjugation pathway</keyword>
<dbReference type="EC" id="2.3.2.26" evidence="5"/>
<evidence type="ECO:0000256" key="8">
    <source>
        <dbReference type="ARBA" id="ARBA00022737"/>
    </source>
</evidence>
<keyword evidence="11" id="KW-0472">Membrane</keyword>
<proteinExistence type="predicted"/>
<dbReference type="PANTHER" id="PTHR11254:SF363">
    <property type="entry name" value="E3 UBIQUITIN-PROTEIN LIGASE HACE1"/>
    <property type="match status" value="1"/>
</dbReference>
<dbReference type="InterPro" id="IPR050409">
    <property type="entry name" value="E3_ubiq-protein_ligase"/>
</dbReference>
<evidence type="ECO:0000313" key="16">
    <source>
        <dbReference type="Proteomes" id="UP001164746"/>
    </source>
</evidence>
<accession>A0ABY7F3Q5</accession>
<comment type="caution">
    <text evidence="12">Lacks conserved residue(s) required for the propagation of feature annotation.</text>
</comment>
<feature type="non-terminal residue" evidence="15">
    <location>
        <position position="332"/>
    </location>
</feature>
<dbReference type="InterPro" id="IPR000569">
    <property type="entry name" value="HECT_dom"/>
</dbReference>
<comment type="pathway">
    <text evidence="4">Protein modification; protein ubiquitination.</text>
</comment>
<evidence type="ECO:0000256" key="4">
    <source>
        <dbReference type="ARBA" id="ARBA00004906"/>
    </source>
</evidence>
<protein>
    <recommendedName>
        <fullName evidence="5">HECT-type E3 ubiquitin transferase</fullName>
        <ecNumber evidence="5">2.3.2.26</ecNumber>
    </recommendedName>
</protein>
<evidence type="ECO:0000256" key="10">
    <source>
        <dbReference type="ARBA" id="ARBA00023043"/>
    </source>
</evidence>
<evidence type="ECO:0000256" key="7">
    <source>
        <dbReference type="ARBA" id="ARBA00022679"/>
    </source>
</evidence>
<keyword evidence="7" id="KW-0808">Transferase</keyword>
<keyword evidence="8" id="KW-0677">Repeat</keyword>
<gene>
    <name evidence="15" type="ORF">MAR_031401</name>
</gene>
<comment type="subcellular location">
    <subcellularLocation>
        <location evidence="3">Cytoplasm</location>
    </subcellularLocation>
    <subcellularLocation>
        <location evidence="2">Endomembrane system</location>
    </subcellularLocation>
</comment>
<evidence type="ECO:0000256" key="1">
    <source>
        <dbReference type="ARBA" id="ARBA00000885"/>
    </source>
</evidence>
<dbReference type="Gene3D" id="3.90.1750.10">
    <property type="entry name" value="Hect, E3 ligase catalytic domains"/>
    <property type="match status" value="1"/>
</dbReference>
<keyword evidence="6" id="KW-0963">Cytoplasm</keyword>
<evidence type="ECO:0000256" key="6">
    <source>
        <dbReference type="ARBA" id="ARBA00022490"/>
    </source>
</evidence>
<dbReference type="EMBL" id="CP111021">
    <property type="protein sequence ID" value="WAR16807.1"/>
    <property type="molecule type" value="Genomic_DNA"/>
</dbReference>
<comment type="catalytic activity">
    <reaction evidence="1">
        <text>S-ubiquitinyl-[E2 ubiquitin-conjugating enzyme]-L-cysteine + [acceptor protein]-L-lysine = [E2 ubiquitin-conjugating enzyme]-L-cysteine + N(6)-ubiquitinyl-[acceptor protein]-L-lysine.</text>
        <dbReference type="EC" id="2.3.2.26"/>
    </reaction>
</comment>
<dbReference type="SUPFAM" id="SSF56204">
    <property type="entry name" value="Hect, E3 ligase catalytic domain"/>
    <property type="match status" value="1"/>
</dbReference>
<sequence length="332" mass="36438">MAAPSKVPMARTRCLDDSSDDELPDINTPDTITTAAKLAGTMKTSDSTSATMTATSLFAGTTASAGVPSIVTSTTNNHPASPVTTADGTPDLEIHWVISDQEVNTVDPDQTAQMCRLIWIYTGRPCDKSVSMEQHMYSCIFSSNSSKSVIEICDSEDEEMSRAIEASLNEIQSLRFAEQLKIGVLKEYRDGAVKKDVRTDVIVFRSRVLESSFRAITRKSFNPNGQLYVKFSGEMGEYYGGPLREFFRLSLKELMNSSLFDGQEGQKYFSHDVTSLDEGKYRLAGRLVTLSLAQDGPGLHSLSTTLYDLMTGLDPDMSSASVPEDIQHMITQ</sequence>
<organism evidence="15 16">
    <name type="scientific">Mya arenaria</name>
    <name type="common">Soft-shell clam</name>
    <dbReference type="NCBI Taxonomy" id="6604"/>
    <lineage>
        <taxon>Eukaryota</taxon>
        <taxon>Metazoa</taxon>
        <taxon>Spiralia</taxon>
        <taxon>Lophotrochozoa</taxon>
        <taxon>Mollusca</taxon>
        <taxon>Bivalvia</taxon>
        <taxon>Autobranchia</taxon>
        <taxon>Heteroconchia</taxon>
        <taxon>Euheterodonta</taxon>
        <taxon>Imparidentia</taxon>
        <taxon>Neoheterodontei</taxon>
        <taxon>Myida</taxon>
        <taxon>Myoidea</taxon>
        <taxon>Myidae</taxon>
        <taxon>Mya</taxon>
    </lineage>
</organism>